<gene>
    <name evidence="2" type="ORF">ACFYM3_01585</name>
</gene>
<accession>A0ABW6L7E5</accession>
<dbReference type="EMBL" id="JBIAFP010000001">
    <property type="protein sequence ID" value="MFE9223327.1"/>
    <property type="molecule type" value="Genomic_DNA"/>
</dbReference>
<keyword evidence="3" id="KW-1185">Reference proteome</keyword>
<dbReference type="Proteomes" id="UP001601288">
    <property type="component" value="Unassembled WGS sequence"/>
</dbReference>
<name>A0ABW6L7E5_9ACTN</name>
<evidence type="ECO:0000256" key="1">
    <source>
        <dbReference type="SAM" id="MobiDB-lite"/>
    </source>
</evidence>
<proteinExistence type="predicted"/>
<feature type="region of interest" description="Disordered" evidence="1">
    <location>
        <begin position="1"/>
        <end position="48"/>
    </location>
</feature>
<evidence type="ECO:0000313" key="2">
    <source>
        <dbReference type="EMBL" id="MFE9223327.1"/>
    </source>
</evidence>
<evidence type="ECO:0000313" key="3">
    <source>
        <dbReference type="Proteomes" id="UP001601288"/>
    </source>
</evidence>
<protein>
    <submittedName>
        <fullName evidence="2">Uncharacterized protein</fullName>
    </submittedName>
</protein>
<dbReference type="RefSeq" id="WP_358281029.1">
    <property type="nucleotide sequence ID" value="NZ_JBEYGJ010000009.1"/>
</dbReference>
<reference evidence="2 3" key="1">
    <citation type="submission" date="2024-10" db="EMBL/GenBank/DDBJ databases">
        <title>The Natural Products Discovery Center: Release of the First 8490 Sequenced Strains for Exploring Actinobacteria Biosynthetic Diversity.</title>
        <authorList>
            <person name="Kalkreuter E."/>
            <person name="Kautsar S.A."/>
            <person name="Yang D."/>
            <person name="Bader C.D."/>
            <person name="Teijaro C.N."/>
            <person name="Fluegel L."/>
            <person name="Davis C.M."/>
            <person name="Simpson J.R."/>
            <person name="Lauterbach L."/>
            <person name="Steele A.D."/>
            <person name="Gui C."/>
            <person name="Meng S."/>
            <person name="Li G."/>
            <person name="Viehrig K."/>
            <person name="Ye F."/>
            <person name="Su P."/>
            <person name="Kiefer A.F."/>
            <person name="Nichols A."/>
            <person name="Cepeda A.J."/>
            <person name="Yan W."/>
            <person name="Fan B."/>
            <person name="Jiang Y."/>
            <person name="Adhikari A."/>
            <person name="Zheng C.-J."/>
            <person name="Schuster L."/>
            <person name="Cowan T.M."/>
            <person name="Smanski M.J."/>
            <person name="Chevrette M.G."/>
            <person name="De Carvalho L.P.S."/>
            <person name="Shen B."/>
        </authorList>
    </citation>
    <scope>NUCLEOTIDE SEQUENCE [LARGE SCALE GENOMIC DNA]</scope>
    <source>
        <strain evidence="2 3">NPDC007066</strain>
    </source>
</reference>
<organism evidence="2 3">
    <name type="scientific">Streptomyces massasporeus</name>
    <dbReference type="NCBI Taxonomy" id="67324"/>
    <lineage>
        <taxon>Bacteria</taxon>
        <taxon>Bacillati</taxon>
        <taxon>Actinomycetota</taxon>
        <taxon>Actinomycetes</taxon>
        <taxon>Kitasatosporales</taxon>
        <taxon>Streptomycetaceae</taxon>
        <taxon>Streptomyces</taxon>
    </lineage>
</organism>
<comment type="caution">
    <text evidence="2">The sequence shown here is derived from an EMBL/GenBank/DDBJ whole genome shotgun (WGS) entry which is preliminary data.</text>
</comment>
<feature type="compositionally biased region" description="Low complexity" evidence="1">
    <location>
        <begin position="1"/>
        <end position="10"/>
    </location>
</feature>
<sequence>MRRTAAAVPLLTPPPSRCDVDADAAASRAATGTGERYDPFEPEDTPTVGDEALAHRGVITHGGGTPRPVRTSVVRHDDVIAVCTAVGGARSASPTLLTPVIGAQDARLR</sequence>